<evidence type="ECO:0000313" key="4">
    <source>
        <dbReference type="WBParaSite" id="SSLN_0002006001-mRNA-1"/>
    </source>
</evidence>
<dbReference type="Proteomes" id="UP000275846">
    <property type="component" value="Unassembled WGS sequence"/>
</dbReference>
<evidence type="ECO:0000313" key="2">
    <source>
        <dbReference type="EMBL" id="VDM05718.1"/>
    </source>
</evidence>
<reference evidence="2 3" key="2">
    <citation type="submission" date="2018-11" db="EMBL/GenBank/DDBJ databases">
        <authorList>
            <consortium name="Pathogen Informatics"/>
        </authorList>
    </citation>
    <scope>NUCLEOTIDE SEQUENCE [LARGE SCALE GENOMIC DNA]</scope>
    <source>
        <strain evidence="2 3">NST_G2</strain>
    </source>
</reference>
<gene>
    <name evidence="2" type="ORF">SSLN_LOCUS19332</name>
</gene>
<dbReference type="EMBL" id="UYSU01047090">
    <property type="protein sequence ID" value="VDM05718.1"/>
    <property type="molecule type" value="Genomic_DNA"/>
</dbReference>
<evidence type="ECO:0000256" key="1">
    <source>
        <dbReference type="SAM" id="MobiDB-lite"/>
    </source>
</evidence>
<dbReference type="WBParaSite" id="SSLN_0002006001-mRNA-1">
    <property type="protein sequence ID" value="SSLN_0002006001-mRNA-1"/>
    <property type="gene ID" value="SSLN_0002006001"/>
</dbReference>
<sequence>MAPRSRAYLAMHVRKRGPYSSTKYLRSVIINRIKKLRAIKLELHELDNRLKMELLGLNELAGRTDECIQPEASGEKFHRVHLHREIDERDDNERQPSTELEAIMFGLQKLGHQPHLETGTADRPSLPTGEKVASSTNFQTATEMEQDVTTKQTFSNSVSAFVAHLSDLLVNNDLTSLISSVDLDAFT</sequence>
<dbReference type="OrthoDB" id="6224680at2759"/>
<reference evidence="4" key="1">
    <citation type="submission" date="2016-06" db="UniProtKB">
        <authorList>
            <consortium name="WormBaseParasite"/>
        </authorList>
    </citation>
    <scope>IDENTIFICATION</scope>
</reference>
<evidence type="ECO:0000313" key="3">
    <source>
        <dbReference type="Proteomes" id="UP000275846"/>
    </source>
</evidence>
<organism evidence="4">
    <name type="scientific">Schistocephalus solidus</name>
    <name type="common">Tapeworm</name>
    <dbReference type="NCBI Taxonomy" id="70667"/>
    <lineage>
        <taxon>Eukaryota</taxon>
        <taxon>Metazoa</taxon>
        <taxon>Spiralia</taxon>
        <taxon>Lophotrochozoa</taxon>
        <taxon>Platyhelminthes</taxon>
        <taxon>Cestoda</taxon>
        <taxon>Eucestoda</taxon>
        <taxon>Diphyllobothriidea</taxon>
        <taxon>Diphyllobothriidae</taxon>
        <taxon>Schistocephalus</taxon>
    </lineage>
</organism>
<proteinExistence type="predicted"/>
<accession>A0A183TS85</accession>
<feature type="region of interest" description="Disordered" evidence="1">
    <location>
        <begin position="114"/>
        <end position="134"/>
    </location>
</feature>
<protein>
    <submittedName>
        <fullName evidence="2 4">Uncharacterized protein</fullName>
    </submittedName>
</protein>
<keyword evidence="3" id="KW-1185">Reference proteome</keyword>
<dbReference type="AlphaFoldDB" id="A0A183TS85"/>
<name>A0A183TS85_SCHSO</name>